<dbReference type="EMBL" id="BMAO01022634">
    <property type="protein sequence ID" value="GFQ83272.1"/>
    <property type="molecule type" value="Genomic_DNA"/>
</dbReference>
<dbReference type="AlphaFoldDB" id="A0A8X6FL58"/>
<comment type="caution">
    <text evidence="2">The sequence shown here is derived from an EMBL/GenBank/DDBJ whole genome shotgun (WGS) entry which is preliminary data.</text>
</comment>
<evidence type="ECO:0000313" key="3">
    <source>
        <dbReference type="Proteomes" id="UP000887116"/>
    </source>
</evidence>
<evidence type="ECO:0000256" key="1">
    <source>
        <dbReference type="SAM" id="MobiDB-lite"/>
    </source>
</evidence>
<evidence type="ECO:0000313" key="2">
    <source>
        <dbReference type="EMBL" id="GFQ83272.1"/>
    </source>
</evidence>
<dbReference type="Proteomes" id="UP000887116">
    <property type="component" value="Unassembled WGS sequence"/>
</dbReference>
<name>A0A8X6FL58_TRICU</name>
<sequence length="118" mass="13538">MEGEGVWGKVVGRLSWQRTLSSAYLYAASSDQLPPLREDKPRWRTTAINGPPLSVKSRRENRRSCVRSPVNNNKETCYLDLTLFTMQNVRAKHQTWLGGFAPETCQYPSMENLLENCF</sequence>
<protein>
    <submittedName>
        <fullName evidence="2">Uncharacterized protein</fullName>
    </submittedName>
</protein>
<gene>
    <name evidence="2" type="ORF">TNCT_503691</name>
</gene>
<accession>A0A8X6FL58</accession>
<organism evidence="2 3">
    <name type="scientific">Trichonephila clavata</name>
    <name type="common">Joro spider</name>
    <name type="synonym">Nephila clavata</name>
    <dbReference type="NCBI Taxonomy" id="2740835"/>
    <lineage>
        <taxon>Eukaryota</taxon>
        <taxon>Metazoa</taxon>
        <taxon>Ecdysozoa</taxon>
        <taxon>Arthropoda</taxon>
        <taxon>Chelicerata</taxon>
        <taxon>Arachnida</taxon>
        <taxon>Araneae</taxon>
        <taxon>Araneomorphae</taxon>
        <taxon>Entelegynae</taxon>
        <taxon>Araneoidea</taxon>
        <taxon>Nephilidae</taxon>
        <taxon>Trichonephila</taxon>
    </lineage>
</organism>
<dbReference type="OrthoDB" id="10525502at2759"/>
<feature type="region of interest" description="Disordered" evidence="1">
    <location>
        <begin position="37"/>
        <end position="66"/>
    </location>
</feature>
<proteinExistence type="predicted"/>
<keyword evidence="3" id="KW-1185">Reference proteome</keyword>
<reference evidence="2" key="1">
    <citation type="submission" date="2020-07" db="EMBL/GenBank/DDBJ databases">
        <title>Multicomponent nature underlies the extraordinary mechanical properties of spider dragline silk.</title>
        <authorList>
            <person name="Kono N."/>
            <person name="Nakamura H."/>
            <person name="Mori M."/>
            <person name="Yoshida Y."/>
            <person name="Ohtoshi R."/>
            <person name="Malay A.D."/>
            <person name="Moran D.A.P."/>
            <person name="Tomita M."/>
            <person name="Numata K."/>
            <person name="Arakawa K."/>
        </authorList>
    </citation>
    <scope>NUCLEOTIDE SEQUENCE</scope>
</reference>